<comment type="subcellular location">
    <subcellularLocation>
        <location evidence="1">Endoplasmic reticulum membrane</location>
    </subcellularLocation>
</comment>
<dbReference type="Pfam" id="PF07819">
    <property type="entry name" value="PGAP1"/>
    <property type="match status" value="1"/>
</dbReference>
<dbReference type="SUPFAM" id="SSF53474">
    <property type="entry name" value="alpha/beta-Hydrolases"/>
    <property type="match status" value="1"/>
</dbReference>
<feature type="signal peptide" evidence="2">
    <location>
        <begin position="1"/>
        <end position="32"/>
    </location>
</feature>
<evidence type="ECO:0000256" key="1">
    <source>
        <dbReference type="RuleBase" id="RU365011"/>
    </source>
</evidence>
<dbReference type="PANTHER" id="PTHR47909:SF2">
    <property type="entry name" value="GPI INOSITOL-DEACYLASE"/>
    <property type="match status" value="1"/>
</dbReference>
<gene>
    <name evidence="4" type="ORF">GTHE00462_LOCUS25484</name>
</gene>
<dbReference type="AlphaFoldDB" id="A0A7S4NYY8"/>
<name>A0A7S4NYY8_GUITH</name>
<evidence type="ECO:0000259" key="3">
    <source>
        <dbReference type="Pfam" id="PF07819"/>
    </source>
</evidence>
<dbReference type="GO" id="GO:0015031">
    <property type="term" value="P:protein transport"/>
    <property type="evidence" value="ECO:0007669"/>
    <property type="project" value="UniProtKB-KW"/>
</dbReference>
<keyword evidence="1" id="KW-0378">Hydrolase</keyword>
<evidence type="ECO:0000313" key="4">
    <source>
        <dbReference type="EMBL" id="CAE2318060.1"/>
    </source>
</evidence>
<sequence length="353" mass="39022">MVLHSSWSICLTRPLILLSCTLFLLRCDLADAFPSCRLPVVGRSRPIAQRPALSLFSQVDTTSMIQGAEGLDVKNLKPVVLCPAQFGTQRDYEDLQKTLLKRGFNLYPAPLSRLDWLKIVPSTLTKEFFTASLRPSKTLGFFYSALDRAFEQVEKDYGVDVEVAVLGHSIGGWVARSYIAEVLGEEKAKKRIRSLVTLGTPHNPPPKDSIVSAVDQTRGLLSYINENFPNGFPLDASAVTCVAGKGTVTPRGLMDVISKVGEKLWDEKQRRSKLLEEIVALASYFPLSGKAFETEGDGLIPVEVAVLAECRSVIIENCNHAAFVPTPGKSLRLPETYEWYGTESAVDQWIQFL</sequence>
<dbReference type="InterPro" id="IPR012908">
    <property type="entry name" value="PGAP1-ab_dom-like"/>
</dbReference>
<reference evidence="4" key="1">
    <citation type="submission" date="2021-01" db="EMBL/GenBank/DDBJ databases">
        <authorList>
            <person name="Corre E."/>
            <person name="Pelletier E."/>
            <person name="Niang G."/>
            <person name="Scheremetjew M."/>
            <person name="Finn R."/>
            <person name="Kale V."/>
            <person name="Holt S."/>
            <person name="Cochrane G."/>
            <person name="Meng A."/>
            <person name="Brown T."/>
            <person name="Cohen L."/>
        </authorList>
    </citation>
    <scope>NUCLEOTIDE SEQUENCE</scope>
    <source>
        <strain evidence="4">CCMP 2712</strain>
    </source>
</reference>
<keyword evidence="1" id="KW-0813">Transport</keyword>
<feature type="domain" description="GPI inositol-deacylase PGAP1-like alpha/beta" evidence="3">
    <location>
        <begin position="158"/>
        <end position="207"/>
    </location>
</feature>
<protein>
    <recommendedName>
        <fullName evidence="1">GPI inositol-deacylase</fullName>
        <ecNumber evidence="1">3.1.-.-</ecNumber>
    </recommendedName>
</protein>
<dbReference type="PANTHER" id="PTHR47909">
    <property type="entry name" value="ALPHA/BETA-HYDROLASES SUPERFAMILY PROTEIN"/>
    <property type="match status" value="1"/>
</dbReference>
<organism evidence="4">
    <name type="scientific">Guillardia theta</name>
    <name type="common">Cryptophyte</name>
    <name type="synonym">Cryptomonas phi</name>
    <dbReference type="NCBI Taxonomy" id="55529"/>
    <lineage>
        <taxon>Eukaryota</taxon>
        <taxon>Cryptophyceae</taxon>
        <taxon>Pyrenomonadales</taxon>
        <taxon>Geminigeraceae</taxon>
        <taxon>Guillardia</taxon>
    </lineage>
</organism>
<comment type="function">
    <text evidence="1">Involved in inositol deacylation of GPI-anchored proteins which plays important roles in the quality control and ER-associated degradation of GPI-anchored proteins.</text>
</comment>
<dbReference type="GO" id="GO:0016788">
    <property type="term" value="F:hydrolase activity, acting on ester bonds"/>
    <property type="evidence" value="ECO:0007669"/>
    <property type="project" value="InterPro"/>
</dbReference>
<feature type="chain" id="PRO_5031393433" description="GPI inositol-deacylase" evidence="2">
    <location>
        <begin position="33"/>
        <end position="353"/>
    </location>
</feature>
<dbReference type="GO" id="GO:0005789">
    <property type="term" value="C:endoplasmic reticulum membrane"/>
    <property type="evidence" value="ECO:0007669"/>
    <property type="project" value="UniProtKB-SubCell"/>
</dbReference>
<keyword evidence="1" id="KW-0472">Membrane</keyword>
<evidence type="ECO:0000256" key="2">
    <source>
        <dbReference type="SAM" id="SignalP"/>
    </source>
</evidence>
<dbReference type="EC" id="3.1.-.-" evidence="1"/>
<keyword evidence="2" id="KW-0732">Signal</keyword>
<proteinExistence type="inferred from homology"/>
<accession>A0A7S4NYY8</accession>
<keyword evidence="1" id="KW-0653">Protein transport</keyword>
<dbReference type="InterPro" id="IPR029058">
    <property type="entry name" value="AB_hydrolase_fold"/>
</dbReference>
<comment type="similarity">
    <text evidence="1">Belongs to the GPI inositol-deacylase family.</text>
</comment>
<dbReference type="Gene3D" id="3.40.50.1820">
    <property type="entry name" value="alpha/beta hydrolase"/>
    <property type="match status" value="1"/>
</dbReference>
<dbReference type="EMBL" id="HBKN01032743">
    <property type="protein sequence ID" value="CAE2318060.1"/>
    <property type="molecule type" value="Transcribed_RNA"/>
</dbReference>
<keyword evidence="1" id="KW-0256">Endoplasmic reticulum</keyword>